<gene>
    <name evidence="1" type="ORF">Tcan_05658</name>
</gene>
<protein>
    <submittedName>
        <fullName evidence="1">Uncharacterized protein</fullName>
    </submittedName>
</protein>
<comment type="caution">
    <text evidence="1">The sequence shown here is derived from an EMBL/GenBank/DDBJ whole genome shotgun (WGS) entry which is preliminary data.</text>
</comment>
<keyword evidence="2" id="KW-1185">Reference proteome</keyword>
<reference evidence="1 2" key="1">
    <citation type="submission" date="2014-11" db="EMBL/GenBank/DDBJ databases">
        <title>Genetic blueprint of the zoonotic pathogen Toxocara canis.</title>
        <authorList>
            <person name="Zhu X.-Q."/>
            <person name="Korhonen P.K."/>
            <person name="Cai H."/>
            <person name="Young N.D."/>
            <person name="Nejsum P."/>
            <person name="von Samson-Himmelstjerna G."/>
            <person name="Boag P.R."/>
            <person name="Tan P."/>
            <person name="Li Q."/>
            <person name="Min J."/>
            <person name="Yang Y."/>
            <person name="Wang X."/>
            <person name="Fang X."/>
            <person name="Hall R.S."/>
            <person name="Hofmann A."/>
            <person name="Sternberg P.W."/>
            <person name="Jex A.R."/>
            <person name="Gasser R.B."/>
        </authorList>
    </citation>
    <scope>NUCLEOTIDE SEQUENCE [LARGE SCALE GENOMIC DNA]</scope>
    <source>
        <strain evidence="1">PN_DK_2014</strain>
    </source>
</reference>
<name>A0A0B2VBM1_TOXCA</name>
<dbReference type="AlphaFoldDB" id="A0A0B2VBM1"/>
<dbReference type="EMBL" id="JPKZ01001642">
    <property type="protein sequence ID" value="KHN80916.1"/>
    <property type="molecule type" value="Genomic_DNA"/>
</dbReference>
<sequence length="151" mass="18570">MKHEQHHHHHHYHYHHHHYHQHHQFWHHQCQQQEQHVHVWGTLLAFWQLFQSAQALYHITAERPISLLMETCSHERKPLTDNTMLFFPEKVKFCTTLFTSKRKAHYEKDVKRTANLHTVVKISWRDVDSAQMCTLHYKFRFSFLSLLKCQF</sequence>
<proteinExistence type="predicted"/>
<evidence type="ECO:0000313" key="2">
    <source>
        <dbReference type="Proteomes" id="UP000031036"/>
    </source>
</evidence>
<accession>A0A0B2VBM1</accession>
<evidence type="ECO:0000313" key="1">
    <source>
        <dbReference type="EMBL" id="KHN80916.1"/>
    </source>
</evidence>
<dbReference type="Proteomes" id="UP000031036">
    <property type="component" value="Unassembled WGS sequence"/>
</dbReference>
<dbReference type="OrthoDB" id="5783790at2759"/>
<organism evidence="1 2">
    <name type="scientific">Toxocara canis</name>
    <name type="common">Canine roundworm</name>
    <dbReference type="NCBI Taxonomy" id="6265"/>
    <lineage>
        <taxon>Eukaryota</taxon>
        <taxon>Metazoa</taxon>
        <taxon>Ecdysozoa</taxon>
        <taxon>Nematoda</taxon>
        <taxon>Chromadorea</taxon>
        <taxon>Rhabditida</taxon>
        <taxon>Spirurina</taxon>
        <taxon>Ascaridomorpha</taxon>
        <taxon>Ascaridoidea</taxon>
        <taxon>Toxocaridae</taxon>
        <taxon>Toxocara</taxon>
    </lineage>
</organism>